<dbReference type="InterPro" id="IPR013656">
    <property type="entry name" value="PAS_4"/>
</dbReference>
<evidence type="ECO:0000313" key="10">
    <source>
        <dbReference type="Proteomes" id="UP000077748"/>
    </source>
</evidence>
<dbReference type="InterPro" id="IPR011006">
    <property type="entry name" value="CheY-like_superfamily"/>
</dbReference>
<evidence type="ECO:0000256" key="2">
    <source>
        <dbReference type="ARBA" id="ARBA00022777"/>
    </source>
</evidence>
<dbReference type="Gene3D" id="3.30.450.20">
    <property type="entry name" value="PAS domain"/>
    <property type="match status" value="1"/>
</dbReference>
<evidence type="ECO:0000256" key="5">
    <source>
        <dbReference type="ARBA" id="ARBA00023163"/>
    </source>
</evidence>
<dbReference type="PANTHER" id="PTHR43214">
    <property type="entry name" value="TWO-COMPONENT RESPONSE REGULATOR"/>
    <property type="match status" value="1"/>
</dbReference>
<dbReference type="GO" id="GO:0000160">
    <property type="term" value="P:phosphorelay signal transduction system"/>
    <property type="evidence" value="ECO:0007669"/>
    <property type="project" value="InterPro"/>
</dbReference>
<dbReference type="Pfam" id="PF00072">
    <property type="entry name" value="Response_reg"/>
    <property type="match status" value="1"/>
</dbReference>
<dbReference type="GO" id="GO:0006355">
    <property type="term" value="P:regulation of DNA-templated transcription"/>
    <property type="evidence" value="ECO:0007669"/>
    <property type="project" value="InterPro"/>
</dbReference>
<dbReference type="InterPro" id="IPR000014">
    <property type="entry name" value="PAS"/>
</dbReference>
<dbReference type="InterPro" id="IPR016032">
    <property type="entry name" value="Sig_transdc_resp-reg_C-effctor"/>
</dbReference>
<dbReference type="InterPro" id="IPR058245">
    <property type="entry name" value="NreC/VraR/RcsB-like_REC"/>
</dbReference>
<dbReference type="InterPro" id="IPR035965">
    <property type="entry name" value="PAS-like_dom_sf"/>
</dbReference>
<dbReference type="SUPFAM" id="SSF55785">
    <property type="entry name" value="PYP-like sensor domain (PAS domain)"/>
    <property type="match status" value="1"/>
</dbReference>
<dbReference type="SMART" id="SM00448">
    <property type="entry name" value="REC"/>
    <property type="match status" value="1"/>
</dbReference>
<dbReference type="SUPFAM" id="SSF52172">
    <property type="entry name" value="CheY-like"/>
    <property type="match status" value="1"/>
</dbReference>
<proteinExistence type="predicted"/>
<evidence type="ECO:0000256" key="3">
    <source>
        <dbReference type="ARBA" id="ARBA00023015"/>
    </source>
</evidence>
<dbReference type="EMBL" id="CP015878">
    <property type="protein sequence ID" value="ANI17065.1"/>
    <property type="molecule type" value="Genomic_DNA"/>
</dbReference>
<dbReference type="InterPro" id="IPR000792">
    <property type="entry name" value="Tscrpt_reg_LuxR_C"/>
</dbReference>
<dbReference type="PROSITE" id="PS50043">
    <property type="entry name" value="HTH_LUXR_2"/>
    <property type="match status" value="1"/>
</dbReference>
<evidence type="ECO:0000256" key="1">
    <source>
        <dbReference type="ARBA" id="ARBA00022553"/>
    </source>
</evidence>
<accession>A0A1A9KHQ8</accession>
<sequence>MANILLACIEPLFSAGASSALKDQAHEVPTRVFNGAAAIAALRSTAPDLLVLDFMLPDTNGTEVLQWLRQSGRNLPVLVLGNDYQPHFIDLARQYGAAGYLSRSEPPEQLLLAVRTLLSGRTFFPRHAFEDVSRRPGDRQESRLLATLSPRELTVMKQLAQGNPIKSIAATMKLSPSAVSTYKTRLFQKLDLHSNADLLAFAWRHGVAPAAGLGKMHFASGQGPRLQEFIEMLPFPTALRARDGALLLCNQGFADLHGLSRQACLGMEIAPNGIVGEQLTEQVRRGYLKAVADARSFVSDFVAHFPQGPRTVRVWGVPHRDESGQVLGMLCAIVDVSDFDSEVAQLTQAQQRMLSLRQLRTHFFIAECKRFEEQLSILEEQLADLAKSTPEAASLRNPVGMLKRHTELLLELAELDQGNRVPLPETCDLNALTNQAVETFVRRYAASVTLSLPQTATCAWMDAGLYGELLAAALAFVSAESSANLHVEARQEYRGHGESVWRIDVNSQDAGLPFDRFDAHLGLARRLAPLIRASLTFSGLPLRLPCVIELQLLSGPEPSPSPPA</sequence>
<evidence type="ECO:0000259" key="8">
    <source>
        <dbReference type="PROSITE" id="PS50110"/>
    </source>
</evidence>
<feature type="domain" description="HTH luxR-type" evidence="7">
    <location>
        <begin position="141"/>
        <end position="206"/>
    </location>
</feature>
<gene>
    <name evidence="9" type="ORF">A9C11_25150</name>
</gene>
<name>A0A1A9KHQ8_9PSED</name>
<evidence type="ECO:0000256" key="6">
    <source>
        <dbReference type="PROSITE-ProRule" id="PRU00169"/>
    </source>
</evidence>
<dbReference type="PANTHER" id="PTHR43214:SF41">
    <property type="entry name" value="NITRATE_NITRITE RESPONSE REGULATOR PROTEIN NARP"/>
    <property type="match status" value="1"/>
</dbReference>
<dbReference type="PROSITE" id="PS50110">
    <property type="entry name" value="RESPONSE_REGULATORY"/>
    <property type="match status" value="1"/>
</dbReference>
<dbReference type="Pfam" id="PF08448">
    <property type="entry name" value="PAS_4"/>
    <property type="match status" value="1"/>
</dbReference>
<evidence type="ECO:0000256" key="4">
    <source>
        <dbReference type="ARBA" id="ARBA00023125"/>
    </source>
</evidence>
<dbReference type="CDD" id="cd17535">
    <property type="entry name" value="REC_NarL-like"/>
    <property type="match status" value="1"/>
</dbReference>
<dbReference type="GO" id="GO:0003677">
    <property type="term" value="F:DNA binding"/>
    <property type="evidence" value="ECO:0007669"/>
    <property type="project" value="UniProtKB-KW"/>
</dbReference>
<dbReference type="Pfam" id="PF00196">
    <property type="entry name" value="GerE"/>
    <property type="match status" value="1"/>
</dbReference>
<dbReference type="SMART" id="SM00421">
    <property type="entry name" value="HTH_LUXR"/>
    <property type="match status" value="1"/>
</dbReference>
<keyword evidence="5" id="KW-0804">Transcription</keyword>
<dbReference type="PRINTS" id="PR00038">
    <property type="entry name" value="HTHLUXR"/>
</dbReference>
<keyword evidence="2" id="KW-0418">Kinase</keyword>
<feature type="domain" description="Response regulatory" evidence="8">
    <location>
        <begin position="3"/>
        <end position="118"/>
    </location>
</feature>
<reference evidence="9 10" key="1">
    <citation type="submission" date="2016-05" db="EMBL/GenBank/DDBJ databases">
        <title>Genome Sequence of Pseudomonas citronellolis Strain SJTE-3, an Estrogens and Persistent Organic Pollutants degradation strain.</title>
        <authorList>
            <person name="Liang R."/>
        </authorList>
    </citation>
    <scope>NUCLEOTIDE SEQUENCE [LARGE SCALE GENOMIC DNA]</scope>
    <source>
        <strain evidence="9 10">SJTE-3</strain>
    </source>
</reference>
<dbReference type="InterPro" id="IPR001789">
    <property type="entry name" value="Sig_transdc_resp-reg_receiver"/>
</dbReference>
<keyword evidence="3" id="KW-0805">Transcription regulation</keyword>
<dbReference type="RefSeq" id="WP_064584196.1">
    <property type="nucleotide sequence ID" value="NZ_CP015878.1"/>
</dbReference>
<dbReference type="InterPro" id="IPR039420">
    <property type="entry name" value="WalR-like"/>
</dbReference>
<feature type="modified residue" description="4-aspartylphosphate" evidence="6">
    <location>
        <position position="53"/>
    </location>
</feature>
<dbReference type="Proteomes" id="UP000077748">
    <property type="component" value="Chromosome"/>
</dbReference>
<dbReference type="GO" id="GO:0016301">
    <property type="term" value="F:kinase activity"/>
    <property type="evidence" value="ECO:0007669"/>
    <property type="project" value="UniProtKB-KW"/>
</dbReference>
<dbReference type="AlphaFoldDB" id="A0A1A9KHQ8"/>
<keyword evidence="4" id="KW-0238">DNA-binding</keyword>
<dbReference type="CDD" id="cd06170">
    <property type="entry name" value="LuxR_C_like"/>
    <property type="match status" value="1"/>
</dbReference>
<dbReference type="SUPFAM" id="SSF46894">
    <property type="entry name" value="C-terminal effector domain of the bipartite response regulators"/>
    <property type="match status" value="1"/>
</dbReference>
<keyword evidence="2" id="KW-0808">Transferase</keyword>
<dbReference type="CDD" id="cd00130">
    <property type="entry name" value="PAS"/>
    <property type="match status" value="1"/>
</dbReference>
<protein>
    <submittedName>
        <fullName evidence="9">Uncharacterized protein</fullName>
    </submittedName>
</protein>
<keyword evidence="1 6" id="KW-0597">Phosphoprotein</keyword>
<evidence type="ECO:0000313" key="9">
    <source>
        <dbReference type="EMBL" id="ANI17065.1"/>
    </source>
</evidence>
<evidence type="ECO:0000259" key="7">
    <source>
        <dbReference type="PROSITE" id="PS50043"/>
    </source>
</evidence>
<organism evidence="9 10">
    <name type="scientific">Pseudomonas citronellolis</name>
    <dbReference type="NCBI Taxonomy" id="53408"/>
    <lineage>
        <taxon>Bacteria</taxon>
        <taxon>Pseudomonadati</taxon>
        <taxon>Pseudomonadota</taxon>
        <taxon>Gammaproteobacteria</taxon>
        <taxon>Pseudomonadales</taxon>
        <taxon>Pseudomonadaceae</taxon>
        <taxon>Pseudomonas</taxon>
    </lineage>
</organism>
<dbReference type="Gene3D" id="3.40.50.2300">
    <property type="match status" value="1"/>
</dbReference>